<proteinExistence type="predicted"/>
<name>G2Y9X9_BOTF4</name>
<accession>G2Y9X9</accession>
<dbReference type="EMBL" id="FQ790301">
    <property type="protein sequence ID" value="CCD34117.1"/>
    <property type="molecule type" value="Genomic_DNA"/>
</dbReference>
<protein>
    <submittedName>
        <fullName evidence="1">Uncharacterized protein</fullName>
    </submittedName>
</protein>
<organism evidence="1 2">
    <name type="scientific">Botryotinia fuckeliana (strain T4)</name>
    <name type="common">Noble rot fungus</name>
    <name type="synonym">Botrytis cinerea</name>
    <dbReference type="NCBI Taxonomy" id="999810"/>
    <lineage>
        <taxon>Eukaryota</taxon>
        <taxon>Fungi</taxon>
        <taxon>Dikarya</taxon>
        <taxon>Ascomycota</taxon>
        <taxon>Pezizomycotina</taxon>
        <taxon>Leotiomycetes</taxon>
        <taxon>Helotiales</taxon>
        <taxon>Sclerotiniaceae</taxon>
        <taxon>Botrytis</taxon>
    </lineage>
</organism>
<dbReference type="InParanoid" id="G2Y9X9"/>
<sequence>MEDVKVNLLTPKKSIIQIAPPFIEVSVNLCSLFSMWKVKVFYKCRCLKLKLKFKIETKDSKETGREFWRREAQLATSTSIVPTVSL</sequence>
<evidence type="ECO:0000313" key="2">
    <source>
        <dbReference type="Proteomes" id="UP000008177"/>
    </source>
</evidence>
<dbReference type="AlphaFoldDB" id="G2Y9X9"/>
<reference evidence="2" key="1">
    <citation type="journal article" date="2011" name="PLoS Genet.">
        <title>Genomic analysis of the necrotrophic fungal pathogens Sclerotinia sclerotiorum and Botrytis cinerea.</title>
        <authorList>
            <person name="Amselem J."/>
            <person name="Cuomo C.A."/>
            <person name="van Kan J.A."/>
            <person name="Viaud M."/>
            <person name="Benito E.P."/>
            <person name="Couloux A."/>
            <person name="Coutinho P.M."/>
            <person name="de Vries R.P."/>
            <person name="Dyer P.S."/>
            <person name="Fillinger S."/>
            <person name="Fournier E."/>
            <person name="Gout L."/>
            <person name="Hahn M."/>
            <person name="Kohn L."/>
            <person name="Lapalu N."/>
            <person name="Plummer K.M."/>
            <person name="Pradier J.M."/>
            <person name="Quevillon E."/>
            <person name="Sharon A."/>
            <person name="Simon A."/>
            <person name="ten Have A."/>
            <person name="Tudzynski B."/>
            <person name="Tudzynski P."/>
            <person name="Wincker P."/>
            <person name="Andrew M."/>
            <person name="Anthouard V."/>
            <person name="Beever R.E."/>
            <person name="Beffa R."/>
            <person name="Benoit I."/>
            <person name="Bouzid O."/>
            <person name="Brault B."/>
            <person name="Chen Z."/>
            <person name="Choquer M."/>
            <person name="Collemare J."/>
            <person name="Cotton P."/>
            <person name="Danchin E.G."/>
            <person name="Da Silva C."/>
            <person name="Gautier A."/>
            <person name="Giraud C."/>
            <person name="Giraud T."/>
            <person name="Gonzalez C."/>
            <person name="Grossetete S."/>
            <person name="Guldener U."/>
            <person name="Henrissat B."/>
            <person name="Howlett B.J."/>
            <person name="Kodira C."/>
            <person name="Kretschmer M."/>
            <person name="Lappartient A."/>
            <person name="Leroch M."/>
            <person name="Levis C."/>
            <person name="Mauceli E."/>
            <person name="Neuveglise C."/>
            <person name="Oeser B."/>
            <person name="Pearson M."/>
            <person name="Poulain J."/>
            <person name="Poussereau N."/>
            <person name="Quesneville H."/>
            <person name="Rascle C."/>
            <person name="Schumacher J."/>
            <person name="Segurens B."/>
            <person name="Sexton A."/>
            <person name="Silva E."/>
            <person name="Sirven C."/>
            <person name="Soanes D.M."/>
            <person name="Talbot N.J."/>
            <person name="Templeton M."/>
            <person name="Yandava C."/>
            <person name="Yarden O."/>
            <person name="Zeng Q."/>
            <person name="Rollins J.A."/>
            <person name="Lebrun M.H."/>
            <person name="Dickman M."/>
        </authorList>
    </citation>
    <scope>NUCLEOTIDE SEQUENCE [LARGE SCALE GENOMIC DNA]</scope>
    <source>
        <strain evidence="2">T4</strain>
    </source>
</reference>
<dbReference type="Proteomes" id="UP000008177">
    <property type="component" value="Unplaced contigs"/>
</dbReference>
<evidence type="ECO:0000313" key="1">
    <source>
        <dbReference type="EMBL" id="CCD34117.1"/>
    </source>
</evidence>
<dbReference type="HOGENOM" id="CLU_2497626_0_0_1"/>
<gene>
    <name evidence="1" type="ORF">BofuT4_uP105440.1</name>
</gene>